<sequence length="106" mass="11367">MQPSIFLLTLAASASAYNVWDCNKGQHKDLKAGKCHGYAPGDQAMYESGNGCRVTFYNSGDCTGAAWGSHSQNKCLKVPGGGQIRSDSAFACGFRFEMMIASCQKQ</sequence>
<keyword evidence="1" id="KW-0732">Signal</keyword>
<feature type="chain" id="PRO_5013118975" evidence="1">
    <location>
        <begin position="17"/>
        <end position="106"/>
    </location>
</feature>
<gene>
    <name evidence="2" type="ORF">B5807_09781</name>
</gene>
<protein>
    <submittedName>
        <fullName evidence="2">Uncharacterized protein</fullName>
    </submittedName>
</protein>
<evidence type="ECO:0000313" key="2">
    <source>
        <dbReference type="EMBL" id="OSS47203.1"/>
    </source>
</evidence>
<evidence type="ECO:0000313" key="3">
    <source>
        <dbReference type="Proteomes" id="UP000193240"/>
    </source>
</evidence>
<dbReference type="AlphaFoldDB" id="A0A1Y2LTM6"/>
<organism evidence="2 3">
    <name type="scientific">Epicoccum nigrum</name>
    <name type="common">Soil fungus</name>
    <name type="synonym">Epicoccum purpurascens</name>
    <dbReference type="NCBI Taxonomy" id="105696"/>
    <lineage>
        <taxon>Eukaryota</taxon>
        <taxon>Fungi</taxon>
        <taxon>Dikarya</taxon>
        <taxon>Ascomycota</taxon>
        <taxon>Pezizomycotina</taxon>
        <taxon>Dothideomycetes</taxon>
        <taxon>Pleosporomycetidae</taxon>
        <taxon>Pleosporales</taxon>
        <taxon>Pleosporineae</taxon>
        <taxon>Didymellaceae</taxon>
        <taxon>Epicoccum</taxon>
    </lineage>
</organism>
<keyword evidence="3" id="KW-1185">Reference proteome</keyword>
<dbReference type="EMBL" id="KZ107849">
    <property type="protein sequence ID" value="OSS47203.1"/>
    <property type="molecule type" value="Genomic_DNA"/>
</dbReference>
<name>A0A1Y2LTM6_EPING</name>
<reference evidence="2 3" key="1">
    <citation type="journal article" date="2017" name="Genome Announc.">
        <title>Genome sequence of the saprophytic ascomycete Epicoccum nigrum ICMP 19927 strain isolated from New Zealand.</title>
        <authorList>
            <person name="Fokin M."/>
            <person name="Fleetwood D."/>
            <person name="Weir B.S."/>
            <person name="Villas-Boas S.G."/>
        </authorList>
    </citation>
    <scope>NUCLEOTIDE SEQUENCE [LARGE SCALE GENOMIC DNA]</scope>
    <source>
        <strain evidence="2 3">ICMP 19927</strain>
    </source>
</reference>
<proteinExistence type="predicted"/>
<dbReference type="Proteomes" id="UP000193240">
    <property type="component" value="Unassembled WGS sequence"/>
</dbReference>
<evidence type="ECO:0000256" key="1">
    <source>
        <dbReference type="SAM" id="SignalP"/>
    </source>
</evidence>
<accession>A0A1Y2LTM6</accession>
<dbReference type="InParanoid" id="A0A1Y2LTM6"/>
<feature type="signal peptide" evidence="1">
    <location>
        <begin position="1"/>
        <end position="16"/>
    </location>
</feature>